<dbReference type="EMBL" id="AGUE01000266">
    <property type="protein sequence ID" value="EHK96227.1"/>
    <property type="molecule type" value="Genomic_DNA"/>
</dbReference>
<feature type="compositionally biased region" description="Polar residues" evidence="2">
    <location>
        <begin position="56"/>
        <end position="68"/>
    </location>
</feature>
<gene>
    <name evidence="5" type="ORF">M7I_8081</name>
</gene>
<feature type="compositionally biased region" description="Basic and acidic residues" evidence="2">
    <location>
        <begin position="70"/>
        <end position="103"/>
    </location>
</feature>
<reference evidence="5 6" key="1">
    <citation type="journal article" date="2012" name="Eukaryot. Cell">
        <title>Genome sequence of the fungus Glarea lozoyensis: the first genome sequence of a species from the Helotiaceae family.</title>
        <authorList>
            <person name="Youssar L."/>
            <person name="Gruening B.A."/>
            <person name="Erxleben A."/>
            <person name="Guenther S."/>
            <person name="Huettel W."/>
        </authorList>
    </citation>
    <scope>NUCLEOTIDE SEQUENCE [LARGE SCALE GENOMIC DNA]</scope>
    <source>
        <strain evidence="6">ATCC 74030 / MF5533</strain>
    </source>
</reference>
<feature type="region of interest" description="Disordered" evidence="2">
    <location>
        <begin position="1"/>
        <end position="103"/>
    </location>
</feature>
<dbReference type="InParanoid" id="H0EZ19"/>
<feature type="compositionally biased region" description="Basic and acidic residues" evidence="2">
    <location>
        <begin position="305"/>
        <end position="357"/>
    </location>
</feature>
<protein>
    <submittedName>
        <fullName evidence="5">Uncharacterized protein</fullName>
    </submittedName>
</protein>
<evidence type="ECO:0000313" key="5">
    <source>
        <dbReference type="EMBL" id="EHK96227.1"/>
    </source>
</evidence>
<evidence type="ECO:0000313" key="6">
    <source>
        <dbReference type="Proteomes" id="UP000005446"/>
    </source>
</evidence>
<dbReference type="InterPro" id="IPR056599">
    <property type="entry name" value="AAA_lid_fung"/>
</dbReference>
<feature type="domain" description="DUF7025" evidence="3">
    <location>
        <begin position="405"/>
        <end position="511"/>
    </location>
</feature>
<dbReference type="OrthoDB" id="10042665at2759"/>
<feature type="coiled-coil region" evidence="1">
    <location>
        <begin position="274"/>
        <end position="301"/>
    </location>
</feature>
<dbReference type="AlphaFoldDB" id="H0EZ19"/>
<feature type="compositionally biased region" description="Low complexity" evidence="2">
    <location>
        <begin position="28"/>
        <end position="39"/>
    </location>
</feature>
<sequence length="983" mass="110971">MSQVKTSNVEPPVTLDHKSEPVVEVKPTTSDDGNTTDGSAPSVKADHPQFARKASISVSTTNISSGSDIKSPHIKPEVTEEEKSKVDAKSTESVDGEKKSDTPTIEEKYARLLKRFEGLEKKLKDSGYITVEESEILPGEGGTEEKVEEEEEVKPEKPFSLDEQIKYVSSEDWWNDKVKALWSSTESPHTLIVSMKPATINPHNLLDAETTDVTKEKPAKDSKEPPDALENLDPDRITIMCPTLLGEISKISGAKFAPNVNILVAPFKPLIPFRDQFEESMAEKQALYEKLVAEKEVVEKKKLQEPAEGVEKKDKDGKTETLESPKEKKKEEKDKKKDKAKDENKSDDSDAKDKSKETEEEWSTEDQTRLKEAQKIANGMKCILYIFDKHLTITTEIRRQIKAGTLKEIAFDYLWHLFKPGDFIVSRKPKEQAYRVLHAGGGRRYRDPGLDYEGKPVIISMPKAASNFFIDCYNIDYDGKNYGAAPKTFYITPYEGLRAITALDYVPLKLLPESDRAALETALATRGKKFVRLVRMTHVRYRGLSVKEGNFRHEELDGDAVIDFALAFKNSKAPNEIEHPLFGGDIIEEPTKPDSREWKEAVQGCASIGHCETLYSYDDSEFDVSQRTAFINLPSTNLDTVSADEGKLGRDRHMLLPYRVYGYLLLSRKWYPLDIDLCQDVKEINKDAPDGFADLVLEEDHKQIVRALVKTHARGPRSAPTKKDDSLASRDIDIVKGKGKGLIILLHGVPGVDQLRPNGRPIIFSRKDIIEFAKGHWADNEPTKTNWNGRQIKNAFQTAIALAEWDYMESKGRLRNDVSGPLLEARHFRQVAVASARFDNYLQSVRDTDSKNALAKLNRKDNHVDKGTPTDTGRKYPSYQDKTRSKKPIATGSTSDGSEDSDSPSEDSDDEFKVKKQEMDSLRMEKEKRAEKKAEAERVAKRVAKEAKRAAVKEREEERRREELLARGGESHDDEDEEDDDDY</sequence>
<organism evidence="5 6">
    <name type="scientific">Glarea lozoyensis (strain ATCC 74030 / MF5533)</name>
    <dbReference type="NCBI Taxonomy" id="1104152"/>
    <lineage>
        <taxon>Eukaryota</taxon>
        <taxon>Fungi</taxon>
        <taxon>Dikarya</taxon>
        <taxon>Ascomycota</taxon>
        <taxon>Pezizomycotina</taxon>
        <taxon>Leotiomycetes</taxon>
        <taxon>Helotiales</taxon>
        <taxon>Helotiaceae</taxon>
        <taxon>Glarea</taxon>
    </lineage>
</organism>
<dbReference type="PANTHER" id="PTHR46411">
    <property type="entry name" value="FAMILY ATPASE, PUTATIVE-RELATED"/>
    <property type="match status" value="1"/>
</dbReference>
<dbReference type="PANTHER" id="PTHR46411:SF3">
    <property type="entry name" value="AAA+ ATPASE DOMAIN-CONTAINING PROTEIN"/>
    <property type="match status" value="1"/>
</dbReference>
<feature type="region of interest" description="Disordered" evidence="2">
    <location>
        <begin position="133"/>
        <end position="159"/>
    </location>
</feature>
<feature type="compositionally biased region" description="Acidic residues" evidence="2">
    <location>
        <begin position="972"/>
        <end position="983"/>
    </location>
</feature>
<evidence type="ECO:0000259" key="3">
    <source>
        <dbReference type="Pfam" id="PF22942"/>
    </source>
</evidence>
<feature type="region of interest" description="Disordered" evidence="2">
    <location>
        <begin position="305"/>
        <end position="369"/>
    </location>
</feature>
<dbReference type="Pfam" id="PF22942">
    <property type="entry name" value="DUF7025"/>
    <property type="match status" value="1"/>
</dbReference>
<feature type="region of interest" description="Disordered" evidence="2">
    <location>
        <begin position="853"/>
        <end position="983"/>
    </location>
</feature>
<feature type="compositionally biased region" description="Basic and acidic residues" evidence="2">
    <location>
        <begin position="212"/>
        <end position="226"/>
    </location>
</feature>
<evidence type="ECO:0000256" key="2">
    <source>
        <dbReference type="SAM" id="MobiDB-lite"/>
    </source>
</evidence>
<keyword evidence="1" id="KW-0175">Coiled coil</keyword>
<dbReference type="InterPro" id="IPR054289">
    <property type="entry name" value="DUF7025"/>
</dbReference>
<feature type="compositionally biased region" description="Acidic residues" evidence="2">
    <location>
        <begin position="897"/>
        <end position="910"/>
    </location>
</feature>
<feature type="region of interest" description="Disordered" evidence="2">
    <location>
        <begin position="207"/>
        <end position="233"/>
    </location>
</feature>
<feature type="compositionally biased region" description="Basic and acidic residues" evidence="2">
    <location>
        <begin position="858"/>
        <end position="874"/>
    </location>
</feature>
<dbReference type="Pfam" id="PF23232">
    <property type="entry name" value="AAA_lid_13"/>
    <property type="match status" value="1"/>
</dbReference>
<keyword evidence="6" id="KW-1185">Reference proteome</keyword>
<evidence type="ECO:0000259" key="4">
    <source>
        <dbReference type="Pfam" id="PF23232"/>
    </source>
</evidence>
<proteinExistence type="predicted"/>
<feature type="domain" description="AAA+ ATPase lid" evidence="4">
    <location>
        <begin position="777"/>
        <end position="848"/>
    </location>
</feature>
<comment type="caution">
    <text evidence="5">The sequence shown here is derived from an EMBL/GenBank/DDBJ whole genome shotgun (WGS) entry which is preliminary data.</text>
</comment>
<evidence type="ECO:0000256" key="1">
    <source>
        <dbReference type="SAM" id="Coils"/>
    </source>
</evidence>
<accession>H0EZ19</accession>
<feature type="compositionally biased region" description="Basic and acidic residues" evidence="2">
    <location>
        <begin position="911"/>
        <end position="971"/>
    </location>
</feature>
<dbReference type="Proteomes" id="UP000005446">
    <property type="component" value="Unassembled WGS sequence"/>
</dbReference>
<name>H0EZ19_GLAL7</name>
<dbReference type="HOGENOM" id="CLU_004471_2_7_1"/>